<reference evidence="4" key="1">
    <citation type="submission" date="2021-06" db="EMBL/GenBank/DDBJ databases">
        <authorList>
            <consortium name="Wellcome Sanger Institute Data Sharing"/>
        </authorList>
    </citation>
    <scope>NUCLEOTIDE SEQUENCE [LARGE SCALE GENOMIC DNA]</scope>
</reference>
<feature type="compositionally biased region" description="Basic and acidic residues" evidence="3">
    <location>
        <begin position="710"/>
        <end position="728"/>
    </location>
</feature>
<dbReference type="Proteomes" id="UP000694620">
    <property type="component" value="Chromosome 11"/>
</dbReference>
<organism evidence="4 5">
    <name type="scientific">Erpetoichthys calabaricus</name>
    <name type="common">Rope fish</name>
    <name type="synonym">Calamoichthys calabaricus</name>
    <dbReference type="NCBI Taxonomy" id="27687"/>
    <lineage>
        <taxon>Eukaryota</taxon>
        <taxon>Metazoa</taxon>
        <taxon>Chordata</taxon>
        <taxon>Craniata</taxon>
        <taxon>Vertebrata</taxon>
        <taxon>Euteleostomi</taxon>
        <taxon>Actinopterygii</taxon>
        <taxon>Polypteriformes</taxon>
        <taxon>Polypteridae</taxon>
        <taxon>Erpetoichthys</taxon>
    </lineage>
</organism>
<evidence type="ECO:0000256" key="3">
    <source>
        <dbReference type="SAM" id="MobiDB-lite"/>
    </source>
</evidence>
<dbReference type="SUPFAM" id="SSF48452">
    <property type="entry name" value="TPR-like"/>
    <property type="match status" value="2"/>
</dbReference>
<dbReference type="InterPro" id="IPR019734">
    <property type="entry name" value="TPR_rpt"/>
</dbReference>
<evidence type="ECO:0000256" key="2">
    <source>
        <dbReference type="ARBA" id="ARBA00022803"/>
    </source>
</evidence>
<dbReference type="GO" id="GO:0060271">
    <property type="term" value="P:cilium assembly"/>
    <property type="evidence" value="ECO:0007669"/>
    <property type="project" value="TreeGrafter"/>
</dbReference>
<keyword evidence="2" id="KW-0802">TPR repeat</keyword>
<dbReference type="Ensembl" id="ENSECRT00000016417.1">
    <property type="protein sequence ID" value="ENSECRP00000016128.1"/>
    <property type="gene ID" value="ENSECRG00000010746.1"/>
</dbReference>
<sequence>INYFYVQYLLIQFRTTWGWNHGGTKGVHFFSFIKTEFNNTIVGDSAKVESSADLCVEYNFSCTFESTETNNTPDDMAHKPAICEYAFAKAKTSFLSVSVYGFLLEYLEGASKTMSIFPARGVSLAFDVRSSAKREEPFLEISVAASEALVSEAQLVDSNLLKVAVETLYSVPEAWSLTGPQFHYVVSMLVPSSAKVRQLLVVFAGGLLKPGGECEPVPRLKKWPTTSGSHHISGCFIGEMDAEEEHGELNTPKDKEFRREAEVTKKRVYWDIERRCFMESSAVGRIVECRYWVVEIMRIPIITMAETGKVSKDKAEEEASIAWHGMAFVDMAPLLYPGVKRIRGAHRIFPFNEEDLYEKVTVSSPTTSCTLPKCLIDEVGFLGAYVGACTYIMIDITLDKPLVPKRPPEDLSKSVILNAWSHLQAVNDYQKEITRVADQVIKEYLELLGMSPFQGEMLLDQAAKEEQKMRLLEQLNYSGKYFTFKEQLKPSIVRIVREKLLQTSAFADQAQLQAFLSQLYIFLVDQMHISLNKCPETEAYSFIQCTQLKHFAKEAEVNEDFELASKYYQERIALDRNNPSHWFDYGAFCLLISNNSKAEECFQHALSIDQRHVESLLLCGIMAEMRGSFEDADTYFQNATCVESNNVIAWTILGLFYESQENVILAEMAYLEANKHLRTKLIKESIAEGEAPASRPVTGSQGIKTLQAEKVPKSQGEKSEEYDKESQKRPSKPVTTVFMETVQFLLEVNVLKSYERTLDFVRDACEMHTVCLRLGSIYLLEKEYEKAKYTYLMACKKSPSCLCWLGVGVACYRLGELEEAEDALSEANIMNNRNPEVWGYLTLICLQVKCTLIQLFGMFGTNSFNDRRALSLHCDWCTGSMHRTPCPPFWR</sequence>
<dbReference type="GeneTree" id="ENSGT00390000013319"/>
<accession>A0A8C4SFM9</accession>
<keyword evidence="1" id="KW-0677">Repeat</keyword>
<proteinExistence type="predicted"/>
<feature type="region of interest" description="Disordered" evidence="3">
    <location>
        <begin position="706"/>
        <end position="730"/>
    </location>
</feature>
<evidence type="ECO:0000313" key="4">
    <source>
        <dbReference type="Ensembl" id="ENSECRP00000016128.1"/>
    </source>
</evidence>
<dbReference type="PANTHER" id="PTHR44314:SF1">
    <property type="entry name" value="CILIA- AND FLAGELLA-ASSOCIATED PROTEIN 70"/>
    <property type="match status" value="1"/>
</dbReference>
<dbReference type="Gene3D" id="1.25.40.10">
    <property type="entry name" value="Tetratricopeptide repeat domain"/>
    <property type="match status" value="2"/>
</dbReference>
<protein>
    <submittedName>
        <fullName evidence="4">Cilia and flagella associated protein 70</fullName>
    </submittedName>
</protein>
<evidence type="ECO:0000256" key="1">
    <source>
        <dbReference type="ARBA" id="ARBA00022737"/>
    </source>
</evidence>
<reference evidence="4" key="2">
    <citation type="submission" date="2025-08" db="UniProtKB">
        <authorList>
            <consortium name="Ensembl"/>
        </authorList>
    </citation>
    <scope>IDENTIFICATION</scope>
</reference>
<dbReference type="GO" id="GO:0003341">
    <property type="term" value="P:cilium movement"/>
    <property type="evidence" value="ECO:0007669"/>
    <property type="project" value="TreeGrafter"/>
</dbReference>
<keyword evidence="5" id="KW-1185">Reference proteome</keyword>
<reference evidence="4" key="3">
    <citation type="submission" date="2025-09" db="UniProtKB">
        <authorList>
            <consortium name="Ensembl"/>
        </authorList>
    </citation>
    <scope>IDENTIFICATION</scope>
</reference>
<name>A0A8C4SFM9_ERPCA</name>
<dbReference type="GO" id="GO:0070062">
    <property type="term" value="C:extracellular exosome"/>
    <property type="evidence" value="ECO:0007669"/>
    <property type="project" value="TreeGrafter"/>
</dbReference>
<dbReference type="SMART" id="SM00028">
    <property type="entry name" value="TPR"/>
    <property type="match status" value="6"/>
</dbReference>
<dbReference type="InterPro" id="IPR011990">
    <property type="entry name" value="TPR-like_helical_dom_sf"/>
</dbReference>
<evidence type="ECO:0000313" key="5">
    <source>
        <dbReference type="Proteomes" id="UP000694620"/>
    </source>
</evidence>
<dbReference type="PANTHER" id="PTHR44314">
    <property type="entry name" value="CILIA- AND FLAGELLA-ASSOCIATED PROTEIN 70"/>
    <property type="match status" value="1"/>
</dbReference>
<dbReference type="GO" id="GO:0031514">
    <property type="term" value="C:motile cilium"/>
    <property type="evidence" value="ECO:0007669"/>
    <property type="project" value="TreeGrafter"/>
</dbReference>
<dbReference type="AlphaFoldDB" id="A0A8C4SFM9"/>
<dbReference type="InterPro" id="IPR052628">
    <property type="entry name" value="CFAP70"/>
</dbReference>